<evidence type="ECO:0000256" key="8">
    <source>
        <dbReference type="ARBA" id="ARBA00022777"/>
    </source>
</evidence>
<keyword evidence="11" id="KW-0902">Two-component regulatory system</keyword>
<dbReference type="InterPro" id="IPR013767">
    <property type="entry name" value="PAS_fold"/>
</dbReference>
<evidence type="ECO:0000256" key="1">
    <source>
        <dbReference type="ARBA" id="ARBA00000085"/>
    </source>
</evidence>
<feature type="transmembrane region" description="Helical" evidence="14">
    <location>
        <begin position="51"/>
        <end position="74"/>
    </location>
</feature>
<feature type="domain" description="PAS" evidence="17">
    <location>
        <begin position="803"/>
        <end position="873"/>
    </location>
</feature>
<dbReference type="InterPro" id="IPR052162">
    <property type="entry name" value="Sensor_kinase/Photoreceptor"/>
</dbReference>
<dbReference type="Pfam" id="PF02518">
    <property type="entry name" value="HATPase_c"/>
    <property type="match status" value="1"/>
</dbReference>
<evidence type="ECO:0000256" key="4">
    <source>
        <dbReference type="ARBA" id="ARBA00022553"/>
    </source>
</evidence>
<dbReference type="PRINTS" id="PR00344">
    <property type="entry name" value="BCTRLSENSOR"/>
</dbReference>
<evidence type="ECO:0000256" key="13">
    <source>
        <dbReference type="PROSITE-ProRule" id="PRU00169"/>
    </source>
</evidence>
<keyword evidence="5" id="KW-0808">Transferase</keyword>
<feature type="domain" description="PAS" evidence="17">
    <location>
        <begin position="118"/>
        <end position="192"/>
    </location>
</feature>
<dbReference type="Pfam" id="PF08448">
    <property type="entry name" value="PAS_4"/>
    <property type="match status" value="2"/>
</dbReference>
<dbReference type="Gene3D" id="3.30.450.20">
    <property type="entry name" value="PAS domain"/>
    <property type="match status" value="5"/>
</dbReference>
<dbReference type="InterPro" id="IPR000700">
    <property type="entry name" value="PAS-assoc_C"/>
</dbReference>
<dbReference type="Pfam" id="PF08447">
    <property type="entry name" value="PAS_3"/>
    <property type="match status" value="2"/>
</dbReference>
<dbReference type="InterPro" id="IPR005467">
    <property type="entry name" value="His_kinase_dom"/>
</dbReference>
<protein>
    <recommendedName>
        <fullName evidence="3">histidine kinase</fullName>
        <ecNumber evidence="3">2.7.13.3</ecNumber>
    </recommendedName>
</protein>
<dbReference type="FunFam" id="3.30.565.10:FF:000006">
    <property type="entry name" value="Sensor histidine kinase WalK"/>
    <property type="match status" value="1"/>
</dbReference>
<dbReference type="CDD" id="cd17580">
    <property type="entry name" value="REC_2_DhkD-like"/>
    <property type="match status" value="1"/>
</dbReference>
<feature type="transmembrane region" description="Helical" evidence="14">
    <location>
        <begin position="86"/>
        <end position="104"/>
    </location>
</feature>
<dbReference type="PROSITE" id="PS50110">
    <property type="entry name" value="RESPONSE_REGULATORY"/>
    <property type="match status" value="1"/>
</dbReference>
<dbReference type="InterPro" id="IPR003661">
    <property type="entry name" value="HisK_dim/P_dom"/>
</dbReference>
<dbReference type="PROSITE" id="PS50113">
    <property type="entry name" value="PAC"/>
    <property type="match status" value="5"/>
</dbReference>
<gene>
    <name evidence="19" type="ORF">LOC68_19655</name>
</gene>
<dbReference type="SUPFAM" id="SSF47384">
    <property type="entry name" value="Homodimeric domain of signal transducing histidine kinase"/>
    <property type="match status" value="1"/>
</dbReference>
<dbReference type="Pfam" id="PF00072">
    <property type="entry name" value="Response_reg"/>
    <property type="match status" value="1"/>
</dbReference>
<evidence type="ECO:0000259" key="15">
    <source>
        <dbReference type="PROSITE" id="PS50109"/>
    </source>
</evidence>
<dbReference type="InterPro" id="IPR001610">
    <property type="entry name" value="PAC"/>
</dbReference>
<dbReference type="PANTHER" id="PTHR43304">
    <property type="entry name" value="PHYTOCHROME-LIKE PROTEIN CPH1"/>
    <property type="match status" value="1"/>
</dbReference>
<evidence type="ECO:0000256" key="3">
    <source>
        <dbReference type="ARBA" id="ARBA00012438"/>
    </source>
</evidence>
<dbReference type="InterPro" id="IPR013656">
    <property type="entry name" value="PAS_4"/>
</dbReference>
<dbReference type="SMART" id="SM00388">
    <property type="entry name" value="HisKA"/>
    <property type="match status" value="1"/>
</dbReference>
<dbReference type="InterPro" id="IPR025201">
    <property type="entry name" value="KdpD_TM"/>
</dbReference>
<evidence type="ECO:0000259" key="17">
    <source>
        <dbReference type="PROSITE" id="PS50112"/>
    </source>
</evidence>
<dbReference type="InterPro" id="IPR003018">
    <property type="entry name" value="GAF"/>
</dbReference>
<dbReference type="SMART" id="SM00448">
    <property type="entry name" value="REC"/>
    <property type="match status" value="1"/>
</dbReference>
<proteinExistence type="predicted"/>
<feature type="modified residue" description="4-aspartylphosphate" evidence="13">
    <location>
        <position position="1398"/>
    </location>
</feature>
<feature type="domain" description="PAC" evidence="18">
    <location>
        <begin position="451"/>
        <end position="502"/>
    </location>
</feature>
<evidence type="ECO:0000313" key="20">
    <source>
        <dbReference type="Proteomes" id="UP001139103"/>
    </source>
</evidence>
<dbReference type="Pfam" id="PF13493">
    <property type="entry name" value="DUF4118"/>
    <property type="match status" value="1"/>
</dbReference>
<feature type="domain" description="Response regulatory" evidence="16">
    <location>
        <begin position="1348"/>
        <end position="1465"/>
    </location>
</feature>
<dbReference type="SUPFAM" id="SSF52172">
    <property type="entry name" value="CheY-like"/>
    <property type="match status" value="1"/>
</dbReference>
<evidence type="ECO:0000256" key="12">
    <source>
        <dbReference type="ARBA" id="ARBA00023136"/>
    </source>
</evidence>
<dbReference type="GO" id="GO:0016020">
    <property type="term" value="C:membrane"/>
    <property type="evidence" value="ECO:0007669"/>
    <property type="project" value="UniProtKB-SubCell"/>
</dbReference>
<dbReference type="GO" id="GO:0005524">
    <property type="term" value="F:ATP binding"/>
    <property type="evidence" value="ECO:0007669"/>
    <property type="project" value="UniProtKB-KW"/>
</dbReference>
<dbReference type="Gene3D" id="3.30.565.10">
    <property type="entry name" value="Histidine kinase-like ATPase, C-terminal domain"/>
    <property type="match status" value="1"/>
</dbReference>
<keyword evidence="8" id="KW-0418">Kinase</keyword>
<evidence type="ECO:0000256" key="5">
    <source>
        <dbReference type="ARBA" id="ARBA00022679"/>
    </source>
</evidence>
<evidence type="ECO:0000256" key="2">
    <source>
        <dbReference type="ARBA" id="ARBA00004141"/>
    </source>
</evidence>
<keyword evidence="20" id="KW-1185">Reference proteome</keyword>
<keyword evidence="12 14" id="KW-0472">Membrane</keyword>
<dbReference type="PROSITE" id="PS51257">
    <property type="entry name" value="PROKAR_LIPOPROTEIN"/>
    <property type="match status" value="1"/>
</dbReference>
<dbReference type="GO" id="GO:0000155">
    <property type="term" value="F:phosphorelay sensor kinase activity"/>
    <property type="evidence" value="ECO:0007669"/>
    <property type="project" value="InterPro"/>
</dbReference>
<dbReference type="CDD" id="cd00075">
    <property type="entry name" value="HATPase"/>
    <property type="match status" value="1"/>
</dbReference>
<dbReference type="InterPro" id="IPR029016">
    <property type="entry name" value="GAF-like_dom_sf"/>
</dbReference>
<dbReference type="Proteomes" id="UP001139103">
    <property type="component" value="Unassembled WGS sequence"/>
</dbReference>
<feature type="transmembrane region" description="Helical" evidence="14">
    <location>
        <begin position="9"/>
        <end position="31"/>
    </location>
</feature>
<dbReference type="InterPro" id="IPR000014">
    <property type="entry name" value="PAS"/>
</dbReference>
<keyword evidence="9" id="KW-0067">ATP-binding</keyword>
<dbReference type="SUPFAM" id="SSF55785">
    <property type="entry name" value="PYP-like sensor domain (PAS domain)"/>
    <property type="match status" value="5"/>
</dbReference>
<dbReference type="Pfam" id="PF01590">
    <property type="entry name" value="GAF"/>
    <property type="match status" value="1"/>
</dbReference>
<dbReference type="EMBL" id="JAJKFT010000010">
    <property type="protein sequence ID" value="MCC9630616.1"/>
    <property type="molecule type" value="Genomic_DNA"/>
</dbReference>
<feature type="domain" description="PAC" evidence="18">
    <location>
        <begin position="196"/>
        <end position="248"/>
    </location>
</feature>
<feature type="domain" description="PAC" evidence="18">
    <location>
        <begin position="322"/>
        <end position="374"/>
    </location>
</feature>
<dbReference type="InterPro" id="IPR004358">
    <property type="entry name" value="Sig_transdc_His_kin-like_C"/>
</dbReference>
<dbReference type="EC" id="2.7.13.3" evidence="3"/>
<organism evidence="19 20">
    <name type="scientific">Blastopirellula sediminis</name>
    <dbReference type="NCBI Taxonomy" id="2894196"/>
    <lineage>
        <taxon>Bacteria</taxon>
        <taxon>Pseudomonadati</taxon>
        <taxon>Planctomycetota</taxon>
        <taxon>Planctomycetia</taxon>
        <taxon>Pirellulales</taxon>
        <taxon>Pirellulaceae</taxon>
        <taxon>Blastopirellula</taxon>
    </lineage>
</organism>
<evidence type="ECO:0000256" key="6">
    <source>
        <dbReference type="ARBA" id="ARBA00022692"/>
    </source>
</evidence>
<feature type="domain" description="PAS" evidence="17">
    <location>
        <begin position="375"/>
        <end position="447"/>
    </location>
</feature>
<dbReference type="Gene3D" id="3.40.50.2300">
    <property type="match status" value="1"/>
</dbReference>
<dbReference type="FunFam" id="3.30.450.20:FF:000099">
    <property type="entry name" value="Sensory box sensor histidine kinase"/>
    <property type="match status" value="2"/>
</dbReference>
<name>A0A9X1MPZ9_9BACT</name>
<dbReference type="PROSITE" id="PS50112">
    <property type="entry name" value="PAS"/>
    <property type="match status" value="5"/>
</dbReference>
<evidence type="ECO:0000256" key="11">
    <source>
        <dbReference type="ARBA" id="ARBA00023012"/>
    </source>
</evidence>
<evidence type="ECO:0000313" key="19">
    <source>
        <dbReference type="EMBL" id="MCC9630616.1"/>
    </source>
</evidence>
<dbReference type="InterPro" id="IPR038318">
    <property type="entry name" value="KdpD_sf"/>
</dbReference>
<dbReference type="SMART" id="SM00086">
    <property type="entry name" value="PAC"/>
    <property type="match status" value="5"/>
</dbReference>
<feature type="domain" description="PAS" evidence="17">
    <location>
        <begin position="249"/>
        <end position="319"/>
    </location>
</feature>
<keyword evidence="7" id="KW-0547">Nucleotide-binding</keyword>
<evidence type="ECO:0000256" key="7">
    <source>
        <dbReference type="ARBA" id="ARBA00022741"/>
    </source>
</evidence>
<dbReference type="InterPro" id="IPR011006">
    <property type="entry name" value="CheY-like_superfamily"/>
</dbReference>
<feature type="domain" description="PAS" evidence="17">
    <location>
        <begin position="677"/>
        <end position="748"/>
    </location>
</feature>
<evidence type="ECO:0000256" key="10">
    <source>
        <dbReference type="ARBA" id="ARBA00022989"/>
    </source>
</evidence>
<dbReference type="GO" id="GO:0006355">
    <property type="term" value="P:regulation of DNA-templated transcription"/>
    <property type="evidence" value="ECO:0007669"/>
    <property type="project" value="InterPro"/>
</dbReference>
<dbReference type="InterPro" id="IPR013655">
    <property type="entry name" value="PAS_fold_3"/>
</dbReference>
<dbReference type="CDD" id="cd00130">
    <property type="entry name" value="PAS"/>
    <property type="match status" value="5"/>
</dbReference>
<dbReference type="InterPro" id="IPR036097">
    <property type="entry name" value="HisK_dim/P_sf"/>
</dbReference>
<dbReference type="InterPro" id="IPR001789">
    <property type="entry name" value="Sig_transdc_resp-reg_receiver"/>
</dbReference>
<dbReference type="SMART" id="SM00065">
    <property type="entry name" value="GAF"/>
    <property type="match status" value="2"/>
</dbReference>
<dbReference type="SMART" id="SM00091">
    <property type="entry name" value="PAS"/>
    <property type="match status" value="5"/>
</dbReference>
<feature type="domain" description="Histidine kinase" evidence="15">
    <location>
        <begin position="1114"/>
        <end position="1329"/>
    </location>
</feature>
<feature type="domain" description="PAC" evidence="18">
    <location>
        <begin position="876"/>
        <end position="929"/>
    </location>
</feature>
<dbReference type="Pfam" id="PF00512">
    <property type="entry name" value="HisKA"/>
    <property type="match status" value="1"/>
</dbReference>
<evidence type="ECO:0000259" key="18">
    <source>
        <dbReference type="PROSITE" id="PS50113"/>
    </source>
</evidence>
<dbReference type="InterPro" id="IPR035965">
    <property type="entry name" value="PAS-like_dom_sf"/>
</dbReference>
<dbReference type="Gene3D" id="3.30.450.40">
    <property type="match status" value="2"/>
</dbReference>
<evidence type="ECO:0000256" key="9">
    <source>
        <dbReference type="ARBA" id="ARBA00022840"/>
    </source>
</evidence>
<dbReference type="Pfam" id="PF13185">
    <property type="entry name" value="GAF_2"/>
    <property type="match status" value="1"/>
</dbReference>
<keyword evidence="4 13" id="KW-0597">Phosphoprotein</keyword>
<dbReference type="NCBIfam" id="TIGR00229">
    <property type="entry name" value="sensory_box"/>
    <property type="match status" value="5"/>
</dbReference>
<dbReference type="RefSeq" id="WP_230221897.1">
    <property type="nucleotide sequence ID" value="NZ_JAJKFT010000010.1"/>
</dbReference>
<evidence type="ECO:0000256" key="14">
    <source>
        <dbReference type="SAM" id="Phobius"/>
    </source>
</evidence>
<evidence type="ECO:0000259" key="16">
    <source>
        <dbReference type="PROSITE" id="PS50110"/>
    </source>
</evidence>
<dbReference type="SUPFAM" id="SSF55781">
    <property type="entry name" value="GAF domain-like"/>
    <property type="match status" value="2"/>
</dbReference>
<reference evidence="19" key="1">
    <citation type="submission" date="2021-11" db="EMBL/GenBank/DDBJ databases">
        <title>Genome sequence.</title>
        <authorList>
            <person name="Sun Q."/>
        </authorList>
    </citation>
    <scope>NUCLEOTIDE SEQUENCE</scope>
    <source>
        <strain evidence="19">JC732</strain>
    </source>
</reference>
<accession>A0A9X1MPZ9</accession>
<dbReference type="SUPFAM" id="SSF55874">
    <property type="entry name" value="ATPase domain of HSP90 chaperone/DNA topoisomerase II/histidine kinase"/>
    <property type="match status" value="1"/>
</dbReference>
<keyword evidence="10 14" id="KW-1133">Transmembrane helix</keyword>
<dbReference type="InterPro" id="IPR036890">
    <property type="entry name" value="HATPase_C_sf"/>
</dbReference>
<dbReference type="Pfam" id="PF00989">
    <property type="entry name" value="PAS"/>
    <property type="match status" value="1"/>
</dbReference>
<feature type="domain" description="PAC" evidence="18">
    <location>
        <begin position="751"/>
        <end position="802"/>
    </location>
</feature>
<dbReference type="InterPro" id="IPR003594">
    <property type="entry name" value="HATPase_dom"/>
</dbReference>
<comment type="subcellular location">
    <subcellularLocation>
        <location evidence="2">Membrane</location>
        <topology evidence="2">Multi-pass membrane protein</topology>
    </subcellularLocation>
</comment>
<dbReference type="Gene3D" id="1.10.287.130">
    <property type="match status" value="1"/>
</dbReference>
<dbReference type="PROSITE" id="PS50109">
    <property type="entry name" value="HIS_KIN"/>
    <property type="match status" value="1"/>
</dbReference>
<sequence>MSKILQSNFFGYVVAIVVSAACLGLGLLLTAQLGESAGMMLLVTAVLIASWWGGLYPGLMATALCVVVGCYYFLSPLFSPRVDSAGDLLRVALFFVIGVTIAIVNEAKRRAVVREVKRREELRLIMSSIGDAVITTDVNGKITGLNPVAEQLTGWMTTDAVGRPLTQVFRLVHQHSRKTIDNVALRAAAEEVTVGAAADSILIAKDGRELPVEDSTSPIRDSGGEIIGAVLVFRDVTERRTTEQRLQISEERFRALVKATATVVWTTAPNGQTIEDSPTWRAFTGQTLAEWQGSGWLNVVHPDDREQTAEYWRNATADRTAYECEYRLRRADGEYRWTKVSGVPVLNADGSVREWVGMNVDITDERAAAEKMRESELRYRLVSEAANDAIWDWDLETNKVRWNEGIRRNFGYTKSQVGADAGWWKAGIHPDDRQRVIEGIQLAIDSDQERWTDEYRFQKADGDYAYVVDRGRIVRSDDKPVRMVGSMLDLTERKRNEQILAERSRLSAMRADVSGCLTTGEPMSDVLQRCAEALVRHLDTALARIWIVDESNEVLDLNANAGEQGHLLDLHERVMIGEGKIGRIARQCQPLVTNQAPLDPNISDPQWAMREGMVAFAGYPLTVEGRVLGVLATFARHELSDAILSDLAPLADSIAQYVVRKRGELILDRLTAEAERQRRLYRTILSTIPDLVYVFDLQHRFTYANEALLKMLGKPWDEAIGKNCLELGYEPWHAEMHDREIDQVVATRSAIRGEVPFIGTSGRRIYDYIFLPVFGADGEVEAVAGTTRDITELKKTEEAIRENEARFRQLADAMPHIVWSAGPDGEVDYFNNRWHQFTGFERGADDDRNWEHLLPPDELNAFREAWDEAVRSGVPFEIEHRFFDQADNAYRWFLTRAVPVRDAAGDVVRWFVSCTDIQRQKRTEQINRFVADASACLTSDLDYETTFKDLARVAVPNFSDWCAVDLLDEENQPRRVALMHQDPAKIELVNRMNADYPPQKDDQFGIWNIMRTGEPVLWENVTEEKLQANASSQELLAILKSLQLKSYIGVPLISRGKAIGVLTFSMAESGRLFDSEALRAAEDVARRVAVAFENSVLYQQLREADRRKDEFLAMLAHELRNPLAPIRSGIDILEIDSPRGAEVLDAMKDQVEHLVRLVDDLLDVSRIMRGKVDLRLETASLSAIVLRAVQSVKWLFDEKDHQLEVKLPDQSLPVHADPVRMVQVLSNLLNNAAKYTDPGGHIQLEVERVGDNAQIRITDDGIGIEPELTAHVFDLFTQSSRALDRAQGGLGIGLTLVRNLVEMHHGTVNVKSNGAGNGSQFIVELPISDAPIPAETVMPDDASNVARRILVVDDNVGVARMLSLLLGKLGDHKIEMAHDGPTAIAKACEMAPEMIFLDIGLPNMDGYQVGRRLREESELAQTLLIALTGYGKDEDRRKSAEAGFDEHLVKPPALDVLRSLFSHPKLTGADPSPIEQEGD</sequence>
<dbReference type="PANTHER" id="PTHR43304:SF1">
    <property type="entry name" value="PAC DOMAIN-CONTAINING PROTEIN"/>
    <property type="match status" value="1"/>
</dbReference>
<dbReference type="Gene3D" id="1.20.120.620">
    <property type="entry name" value="Backbone structure of the membrane domain of e. Coli histidine kinase receptor kdpd"/>
    <property type="match status" value="1"/>
</dbReference>
<comment type="caution">
    <text evidence="19">The sequence shown here is derived from an EMBL/GenBank/DDBJ whole genome shotgun (WGS) entry which is preliminary data.</text>
</comment>
<dbReference type="SMART" id="SM00387">
    <property type="entry name" value="HATPase_c"/>
    <property type="match status" value="1"/>
</dbReference>
<dbReference type="CDD" id="cd00082">
    <property type="entry name" value="HisKA"/>
    <property type="match status" value="1"/>
</dbReference>
<keyword evidence="6 14" id="KW-0812">Transmembrane</keyword>
<comment type="catalytic activity">
    <reaction evidence="1">
        <text>ATP + protein L-histidine = ADP + protein N-phospho-L-histidine.</text>
        <dbReference type="EC" id="2.7.13.3"/>
    </reaction>
</comment>